<accession>A0A1X6PCR8</accession>
<name>A0A1X6PCR8_PORUM</name>
<gene>
    <name evidence="3" type="ORF">BU14_0107s0023</name>
</gene>
<dbReference type="Proteomes" id="UP000218209">
    <property type="component" value="Unassembled WGS sequence"/>
</dbReference>
<feature type="compositionally biased region" description="Basic and acidic residues" evidence="1">
    <location>
        <begin position="66"/>
        <end position="77"/>
    </location>
</feature>
<protein>
    <submittedName>
        <fullName evidence="3">Uncharacterized protein</fullName>
    </submittedName>
</protein>
<feature type="region of interest" description="Disordered" evidence="1">
    <location>
        <begin position="1"/>
        <end position="34"/>
    </location>
</feature>
<sequence>MGAGVGGSPLLAAADGVSGGGPGRRGGGGACRPRRRRCQTWRPWPCQTWARRRRRVRRGGGGTGEEGPHAPRSDERHRARAAVRLSLAVSFFLFLLFFLPLL</sequence>
<keyword evidence="2" id="KW-0472">Membrane</keyword>
<evidence type="ECO:0000256" key="1">
    <source>
        <dbReference type="SAM" id="MobiDB-lite"/>
    </source>
</evidence>
<evidence type="ECO:0000313" key="3">
    <source>
        <dbReference type="EMBL" id="OSX78515.1"/>
    </source>
</evidence>
<dbReference type="EMBL" id="KV918811">
    <property type="protein sequence ID" value="OSX78515.1"/>
    <property type="molecule type" value="Genomic_DNA"/>
</dbReference>
<evidence type="ECO:0000313" key="4">
    <source>
        <dbReference type="Proteomes" id="UP000218209"/>
    </source>
</evidence>
<keyword evidence="4" id="KW-1185">Reference proteome</keyword>
<organism evidence="3 4">
    <name type="scientific">Porphyra umbilicalis</name>
    <name type="common">Purple laver</name>
    <name type="synonym">Red alga</name>
    <dbReference type="NCBI Taxonomy" id="2786"/>
    <lineage>
        <taxon>Eukaryota</taxon>
        <taxon>Rhodophyta</taxon>
        <taxon>Bangiophyceae</taxon>
        <taxon>Bangiales</taxon>
        <taxon>Bangiaceae</taxon>
        <taxon>Porphyra</taxon>
    </lineage>
</organism>
<reference evidence="3 4" key="1">
    <citation type="submission" date="2017-03" db="EMBL/GenBank/DDBJ databases">
        <title>WGS assembly of Porphyra umbilicalis.</title>
        <authorList>
            <person name="Brawley S.H."/>
            <person name="Blouin N.A."/>
            <person name="Ficko-Blean E."/>
            <person name="Wheeler G.L."/>
            <person name="Lohr M."/>
            <person name="Goodson H.V."/>
            <person name="Jenkins J.W."/>
            <person name="Blaby-Haas C.E."/>
            <person name="Helliwell K.E."/>
            <person name="Chan C."/>
            <person name="Marriage T."/>
            <person name="Bhattacharya D."/>
            <person name="Klein A.S."/>
            <person name="Badis Y."/>
            <person name="Brodie J."/>
            <person name="Cao Y."/>
            <person name="Collen J."/>
            <person name="Dittami S.M."/>
            <person name="Gachon C.M."/>
            <person name="Green B.R."/>
            <person name="Karpowicz S."/>
            <person name="Kim J.W."/>
            <person name="Kudahl U."/>
            <person name="Lin S."/>
            <person name="Michel G."/>
            <person name="Mittag M."/>
            <person name="Olson B.J."/>
            <person name="Pangilinan J."/>
            <person name="Peng Y."/>
            <person name="Qiu H."/>
            <person name="Shu S."/>
            <person name="Singer J.T."/>
            <person name="Smith A.G."/>
            <person name="Sprecher B.N."/>
            <person name="Wagner V."/>
            <person name="Wang W."/>
            <person name="Wang Z.-Y."/>
            <person name="Yan J."/>
            <person name="Yarish C."/>
            <person name="Zoeuner-Riek S."/>
            <person name="Zhuang Y."/>
            <person name="Zou Y."/>
            <person name="Lindquist E.A."/>
            <person name="Grimwood J."/>
            <person name="Barry K."/>
            <person name="Rokhsar D.S."/>
            <person name="Schmutz J."/>
            <person name="Stiller J.W."/>
            <person name="Grossman A.R."/>
            <person name="Prochnik S.E."/>
        </authorList>
    </citation>
    <scope>NUCLEOTIDE SEQUENCE [LARGE SCALE GENOMIC DNA]</scope>
    <source>
        <strain evidence="3">4086291</strain>
    </source>
</reference>
<evidence type="ECO:0000256" key="2">
    <source>
        <dbReference type="SAM" id="Phobius"/>
    </source>
</evidence>
<proteinExistence type="predicted"/>
<feature type="region of interest" description="Disordered" evidence="1">
    <location>
        <begin position="52"/>
        <end position="77"/>
    </location>
</feature>
<keyword evidence="2" id="KW-0812">Transmembrane</keyword>
<feature type="transmembrane region" description="Helical" evidence="2">
    <location>
        <begin position="81"/>
        <end position="101"/>
    </location>
</feature>
<keyword evidence="2" id="KW-1133">Transmembrane helix</keyword>
<dbReference type="AlphaFoldDB" id="A0A1X6PCR8"/>
<feature type="compositionally biased region" description="Gly residues" evidence="1">
    <location>
        <begin position="17"/>
        <end position="30"/>
    </location>
</feature>